<protein>
    <recommendedName>
        <fullName evidence="3">DUF4259 domain-containing protein</fullName>
    </recommendedName>
</protein>
<reference evidence="1 2" key="1">
    <citation type="submission" date="2015-07" db="EMBL/GenBank/DDBJ databases">
        <title>Genome analysis of myxobacterium Chondromyces crocatus Cm c5 reveals a high potential for natural compound synthesis and the genetic basis for the loss of fruiting body formation.</title>
        <authorList>
            <person name="Zaburannyi N."/>
            <person name="Bunk B."/>
            <person name="Maier J."/>
            <person name="Overmann J."/>
            <person name="Mueller R."/>
        </authorList>
    </citation>
    <scope>NUCLEOTIDE SEQUENCE [LARGE SCALE GENOMIC DNA]</scope>
    <source>
        <strain evidence="1 2">Cm c5</strain>
    </source>
</reference>
<gene>
    <name evidence="1" type="ORF">CMC5_057460</name>
</gene>
<dbReference type="KEGG" id="ccro:CMC5_057460"/>
<keyword evidence="2" id="KW-1185">Reference proteome</keyword>
<dbReference type="Pfam" id="PF14078">
    <property type="entry name" value="DUF4259"/>
    <property type="match status" value="1"/>
</dbReference>
<evidence type="ECO:0000313" key="2">
    <source>
        <dbReference type="Proteomes" id="UP000067626"/>
    </source>
</evidence>
<dbReference type="Proteomes" id="UP000067626">
    <property type="component" value="Chromosome"/>
</dbReference>
<organism evidence="1 2">
    <name type="scientific">Chondromyces crocatus</name>
    <dbReference type="NCBI Taxonomy" id="52"/>
    <lineage>
        <taxon>Bacteria</taxon>
        <taxon>Pseudomonadati</taxon>
        <taxon>Myxococcota</taxon>
        <taxon>Polyangia</taxon>
        <taxon>Polyangiales</taxon>
        <taxon>Polyangiaceae</taxon>
        <taxon>Chondromyces</taxon>
    </lineage>
</organism>
<dbReference type="OrthoDB" id="7594887at2"/>
<dbReference type="InterPro" id="IPR025355">
    <property type="entry name" value="DUF4259"/>
</dbReference>
<name>A0A0K1EKZ1_CHOCO</name>
<evidence type="ECO:0008006" key="3">
    <source>
        <dbReference type="Google" id="ProtNLM"/>
    </source>
</evidence>
<dbReference type="STRING" id="52.CMC5_057460"/>
<dbReference type="EMBL" id="CP012159">
    <property type="protein sequence ID" value="AKT41539.1"/>
    <property type="molecule type" value="Genomic_DNA"/>
</dbReference>
<dbReference type="AlphaFoldDB" id="A0A0K1EKZ1"/>
<evidence type="ECO:0000313" key="1">
    <source>
        <dbReference type="EMBL" id="AKT41539.1"/>
    </source>
</evidence>
<sequence length="149" mass="16098">MGSPFVYTCSPMGAWGHRSFENDSALDWLLDLGSESDLRAALEAVAEADANEYIDVDDASTALAAAEIVAAGYGKGLERLNNDARAWLASYPRALAQDLVPLAHRAVTRVLTSSELKSLREPGQEPQDNPWRANLGELLARLAPSEDDD</sequence>
<proteinExistence type="predicted"/>
<accession>A0A0K1EKZ1</accession>